<keyword evidence="4 8" id="KW-0812">Transmembrane</keyword>
<evidence type="ECO:0000256" key="5">
    <source>
        <dbReference type="ARBA" id="ARBA00022989"/>
    </source>
</evidence>
<evidence type="ECO:0000313" key="9">
    <source>
        <dbReference type="EMBL" id="EHJ56747.1"/>
    </source>
</evidence>
<feature type="transmembrane region" description="Helical" evidence="8">
    <location>
        <begin position="497"/>
        <end position="517"/>
    </location>
</feature>
<dbReference type="EC" id="3.6.3.14" evidence="9"/>
<name>G5KHA4_9STRE</name>
<keyword evidence="5 8" id="KW-1133">Transmembrane helix</keyword>
<dbReference type="RefSeq" id="WP_006739492.1">
    <property type="nucleotide sequence ID" value="NZ_AEUZ02000001.1"/>
</dbReference>
<comment type="subcellular location">
    <subcellularLocation>
        <location evidence="1">Membrane</location>
        <topology evidence="1">Multi-pass membrane protein</topology>
    </subcellularLocation>
</comment>
<feature type="transmembrane region" description="Helical" evidence="8">
    <location>
        <begin position="456"/>
        <end position="477"/>
    </location>
</feature>
<feature type="transmembrane region" description="Helical" evidence="8">
    <location>
        <begin position="425"/>
        <end position="450"/>
    </location>
</feature>
<dbReference type="GO" id="GO:0033179">
    <property type="term" value="C:proton-transporting V-type ATPase, V0 domain"/>
    <property type="evidence" value="ECO:0007669"/>
    <property type="project" value="InterPro"/>
</dbReference>
<feature type="transmembrane region" description="Helical" evidence="8">
    <location>
        <begin position="523"/>
        <end position="541"/>
    </location>
</feature>
<feature type="transmembrane region" description="Helical" evidence="8">
    <location>
        <begin position="381"/>
        <end position="405"/>
    </location>
</feature>
<dbReference type="GO" id="GO:0016471">
    <property type="term" value="C:vacuolar proton-transporting V-type ATPase complex"/>
    <property type="evidence" value="ECO:0007669"/>
    <property type="project" value="TreeGrafter"/>
</dbReference>
<evidence type="ECO:0000313" key="10">
    <source>
        <dbReference type="Proteomes" id="UP000005388"/>
    </source>
</evidence>
<keyword evidence="9" id="KW-0378">Hydrolase</keyword>
<accession>G5KHA4</accession>
<keyword evidence="6" id="KW-0406">Ion transport</keyword>
<protein>
    <submittedName>
        <fullName evidence="9">V-type sodium ATPase, I subunit</fullName>
        <ecNumber evidence="9">3.6.3.14</ecNumber>
    </submittedName>
</protein>
<dbReference type="InterPro" id="IPR002490">
    <property type="entry name" value="V-ATPase_116kDa_su"/>
</dbReference>
<dbReference type="GO" id="GO:0046961">
    <property type="term" value="F:proton-transporting ATPase activity, rotational mechanism"/>
    <property type="evidence" value="ECO:0007669"/>
    <property type="project" value="InterPro"/>
</dbReference>
<sequence>MAISQMKKLSIIFGKEHLDAILSLLQCSNMIEIRDVSKMINWQEGFETNQVFLPIGQHDSQTDNQAFNNKNNLTFLEQKQNELENTMTKLNSFLPKKGMLANLKTKDKVLTFEELQELGNENFDEDTSEEILQKINQYHFLEKKIEETQKNDNDLEKWRNLSVSPNQLKQFTYLGTAVGTIPNTENDEILKALEKNDFVVVEEVFHTEFEHGLLLFWDKNHKPPLDDYQFNVFDYEYDQLPKQLLENDFEKITKWQSEKNTLYIELQQSQKALESLQLQTEYILSISGRQEVKQRLASTKYLVALEGWIEAERLEELRAKLDEQYANQVLIQESFITEEDIEEVPIKLKNHGLIEPFEIITEMYSLPKYNEKDPTPILAPFYFTFFGMMVADLGYGLLLFLVTFLAQKRFYFSKGMARFVKFFNILSVSVALWGLVYGSFFGYTLPFVLISTTTDVMTILILSVAFGFITLLTGLYLGGRQKVRIGDFTSAYNEGFAWCLILLGILLLVLGMFIPGLSIFSVIGKWLAIANAVGILLVSIMNKKSLLGLGTGLYNLYNASGYVGDLVSFTRLMALGLSGASIGSAFNLIVGLFPPVGRFTVGLILFIFLHAINIFLSLLSGYVHGARLIFVEFFGKFYEGGGKPFQPFKTSEKYIKIHSNTQVEEK</sequence>
<dbReference type="GO" id="GO:0016787">
    <property type="term" value="F:hydrolase activity"/>
    <property type="evidence" value="ECO:0007669"/>
    <property type="project" value="UniProtKB-KW"/>
</dbReference>
<dbReference type="PANTHER" id="PTHR11629:SF63">
    <property type="entry name" value="V-TYPE PROTON ATPASE SUBUNIT A"/>
    <property type="match status" value="1"/>
</dbReference>
<gene>
    <name evidence="9" type="ORF">STRUR_0197</name>
</gene>
<evidence type="ECO:0000256" key="6">
    <source>
        <dbReference type="ARBA" id="ARBA00023065"/>
    </source>
</evidence>
<proteinExistence type="inferred from homology"/>
<dbReference type="EMBL" id="AEUZ02000001">
    <property type="protein sequence ID" value="EHJ56747.1"/>
    <property type="molecule type" value="Genomic_DNA"/>
</dbReference>
<dbReference type="NCBIfam" id="NF004427">
    <property type="entry name" value="PRK05771.1-1"/>
    <property type="match status" value="1"/>
</dbReference>
<comment type="caution">
    <text evidence="9">The sequence shown here is derived from an EMBL/GenBank/DDBJ whole genome shotgun (WGS) entry which is preliminary data.</text>
</comment>
<dbReference type="GO" id="GO:0051117">
    <property type="term" value="F:ATPase binding"/>
    <property type="evidence" value="ECO:0007669"/>
    <property type="project" value="TreeGrafter"/>
</dbReference>
<dbReference type="AlphaFoldDB" id="G5KHA4"/>
<keyword evidence="7 8" id="KW-0472">Membrane</keyword>
<evidence type="ECO:0000256" key="8">
    <source>
        <dbReference type="SAM" id="Phobius"/>
    </source>
</evidence>
<evidence type="ECO:0000256" key="7">
    <source>
        <dbReference type="ARBA" id="ARBA00023136"/>
    </source>
</evidence>
<evidence type="ECO:0000256" key="4">
    <source>
        <dbReference type="ARBA" id="ARBA00022692"/>
    </source>
</evidence>
<reference evidence="9 10" key="1">
    <citation type="journal article" date="2014" name="Int. J. Syst. Evol. Microbiol.">
        <title>Phylogenomics and the dynamic genome evolution of the genus Streptococcus.</title>
        <authorList>
            <consortium name="The Broad Institute Genome Sequencing Platform"/>
            <person name="Richards V.P."/>
            <person name="Palmer S.R."/>
            <person name="Pavinski Bitar P.D."/>
            <person name="Qin X."/>
            <person name="Weinstock G.M."/>
            <person name="Highlander S.K."/>
            <person name="Town C.D."/>
            <person name="Burne R.A."/>
            <person name="Stanhope M.J."/>
        </authorList>
    </citation>
    <scope>NUCLEOTIDE SEQUENCE [LARGE SCALE GENOMIC DNA]</scope>
    <source>
        <strain evidence="9 10">2285-97</strain>
    </source>
</reference>
<evidence type="ECO:0000256" key="1">
    <source>
        <dbReference type="ARBA" id="ARBA00004141"/>
    </source>
</evidence>
<feature type="transmembrane region" description="Helical" evidence="8">
    <location>
        <begin position="572"/>
        <end position="593"/>
    </location>
</feature>
<dbReference type="GO" id="GO:0007035">
    <property type="term" value="P:vacuolar acidification"/>
    <property type="evidence" value="ECO:0007669"/>
    <property type="project" value="TreeGrafter"/>
</dbReference>
<organism evidence="9 10">
    <name type="scientific">Streptococcus urinalis 2285-97</name>
    <dbReference type="NCBI Taxonomy" id="764291"/>
    <lineage>
        <taxon>Bacteria</taxon>
        <taxon>Bacillati</taxon>
        <taxon>Bacillota</taxon>
        <taxon>Bacilli</taxon>
        <taxon>Lactobacillales</taxon>
        <taxon>Streptococcaceae</taxon>
        <taxon>Streptococcus</taxon>
    </lineage>
</organism>
<dbReference type="STRING" id="764291.STRUR_0197"/>
<evidence type="ECO:0000256" key="2">
    <source>
        <dbReference type="ARBA" id="ARBA00009904"/>
    </source>
</evidence>
<dbReference type="PANTHER" id="PTHR11629">
    <property type="entry name" value="VACUOLAR PROTON ATPASES"/>
    <property type="match status" value="1"/>
</dbReference>
<dbReference type="eggNOG" id="COG1269">
    <property type="taxonomic scope" value="Bacteria"/>
</dbReference>
<feature type="transmembrane region" description="Helical" evidence="8">
    <location>
        <begin position="599"/>
        <end position="619"/>
    </location>
</feature>
<dbReference type="Pfam" id="PF01496">
    <property type="entry name" value="V_ATPase_I"/>
    <property type="match status" value="1"/>
</dbReference>
<evidence type="ECO:0000256" key="3">
    <source>
        <dbReference type="ARBA" id="ARBA00022448"/>
    </source>
</evidence>
<keyword evidence="10" id="KW-1185">Reference proteome</keyword>
<keyword evidence="3" id="KW-0813">Transport</keyword>
<dbReference type="Proteomes" id="UP000005388">
    <property type="component" value="Unassembled WGS sequence"/>
</dbReference>
<comment type="similarity">
    <text evidence="2">Belongs to the V-ATPase 116 kDa subunit family.</text>
</comment>